<dbReference type="GO" id="GO:0016887">
    <property type="term" value="F:ATP hydrolysis activity"/>
    <property type="evidence" value="ECO:0007669"/>
    <property type="project" value="InterPro"/>
</dbReference>
<dbReference type="PROSITE" id="PS00211">
    <property type="entry name" value="ABC_TRANSPORTER_1"/>
    <property type="match status" value="1"/>
</dbReference>
<dbReference type="InterPro" id="IPR052156">
    <property type="entry name" value="BCAA_Transport_ATP-bd_LivF"/>
</dbReference>
<dbReference type="SUPFAM" id="SSF52540">
    <property type="entry name" value="P-loop containing nucleoside triphosphate hydrolases"/>
    <property type="match status" value="1"/>
</dbReference>
<evidence type="ECO:0000313" key="8">
    <source>
        <dbReference type="Proteomes" id="UP000597507"/>
    </source>
</evidence>
<dbReference type="InterPro" id="IPR003593">
    <property type="entry name" value="AAA+_ATPase"/>
</dbReference>
<sequence length="231" mass="24868">MLALRGLAGGYRGARVLQGVTLDAPAGQVTAVIGRNGVGKTTTLRAVMGLLPGVEGEVTLAGERLTGRPPHLVARAGIGYVPEGRQVFPDLTVEENLRVGQRRPSRQWPPERLFALLPNLRERLRNLGRALSGGEQQMLAIARALVTDPRVLLLDEPSQGLAPMVVRELAAVLRRLAGEGVAVLLVEQNLRLTEAVADRILIMAKGQVVHEASAAAFAAEEEAVRHRWLTM</sequence>
<dbReference type="EMBL" id="BMKS01000013">
    <property type="protein sequence ID" value="GGG44914.1"/>
    <property type="molecule type" value="Genomic_DNA"/>
</dbReference>
<dbReference type="PROSITE" id="PS50893">
    <property type="entry name" value="ABC_TRANSPORTER_2"/>
    <property type="match status" value="1"/>
</dbReference>
<gene>
    <name evidence="7" type="ORF">GCM10010964_35410</name>
</gene>
<dbReference type="InterPro" id="IPR027417">
    <property type="entry name" value="P-loop_NTPase"/>
</dbReference>
<evidence type="ECO:0000256" key="1">
    <source>
        <dbReference type="ARBA" id="ARBA00005417"/>
    </source>
</evidence>
<dbReference type="CDD" id="cd03224">
    <property type="entry name" value="ABC_TM1139_LivF_branched"/>
    <property type="match status" value="1"/>
</dbReference>
<evidence type="ECO:0000256" key="4">
    <source>
        <dbReference type="ARBA" id="ARBA00022840"/>
    </source>
</evidence>
<evidence type="ECO:0000256" key="2">
    <source>
        <dbReference type="ARBA" id="ARBA00022448"/>
    </source>
</evidence>
<evidence type="ECO:0000256" key="3">
    <source>
        <dbReference type="ARBA" id="ARBA00022741"/>
    </source>
</evidence>
<reference evidence="7 8" key="1">
    <citation type="journal article" date="2014" name="Int. J. Syst. Evol. Microbiol.">
        <title>Complete genome sequence of Corynebacterium casei LMG S-19264T (=DSM 44701T), isolated from a smear-ripened cheese.</title>
        <authorList>
            <consortium name="US DOE Joint Genome Institute (JGI-PGF)"/>
            <person name="Walter F."/>
            <person name="Albersmeier A."/>
            <person name="Kalinowski J."/>
            <person name="Ruckert C."/>
        </authorList>
    </citation>
    <scope>NUCLEOTIDE SEQUENCE [LARGE SCALE GENOMIC DNA]</scope>
    <source>
        <strain evidence="7 8">CGMCC 1.16330</strain>
    </source>
</reference>
<evidence type="ECO:0000259" key="6">
    <source>
        <dbReference type="PROSITE" id="PS50893"/>
    </source>
</evidence>
<dbReference type="Gene3D" id="3.40.50.300">
    <property type="entry name" value="P-loop containing nucleotide triphosphate hydrolases"/>
    <property type="match status" value="1"/>
</dbReference>
<dbReference type="GO" id="GO:0015658">
    <property type="term" value="F:branched-chain amino acid transmembrane transporter activity"/>
    <property type="evidence" value="ECO:0007669"/>
    <property type="project" value="TreeGrafter"/>
</dbReference>
<evidence type="ECO:0000313" key="7">
    <source>
        <dbReference type="EMBL" id="GGG44914.1"/>
    </source>
</evidence>
<dbReference type="InterPro" id="IPR003439">
    <property type="entry name" value="ABC_transporter-like_ATP-bd"/>
</dbReference>
<organism evidence="7 8">
    <name type="scientific">Caldovatus sediminis</name>
    <dbReference type="NCBI Taxonomy" id="2041189"/>
    <lineage>
        <taxon>Bacteria</taxon>
        <taxon>Pseudomonadati</taxon>
        <taxon>Pseudomonadota</taxon>
        <taxon>Alphaproteobacteria</taxon>
        <taxon>Acetobacterales</taxon>
        <taxon>Roseomonadaceae</taxon>
        <taxon>Caldovatus</taxon>
    </lineage>
</organism>
<dbReference type="Pfam" id="PF00005">
    <property type="entry name" value="ABC_tran"/>
    <property type="match status" value="1"/>
</dbReference>
<dbReference type="Proteomes" id="UP000597507">
    <property type="component" value="Unassembled WGS sequence"/>
</dbReference>
<dbReference type="InterPro" id="IPR017871">
    <property type="entry name" value="ABC_transporter-like_CS"/>
</dbReference>
<keyword evidence="4 7" id="KW-0067">ATP-binding</keyword>
<feature type="domain" description="ABC transporter" evidence="6">
    <location>
        <begin position="2"/>
        <end position="230"/>
    </location>
</feature>
<dbReference type="AlphaFoldDB" id="A0A8J2ZE02"/>
<dbReference type="PANTHER" id="PTHR43820:SF2">
    <property type="entry name" value="ABC TRANSPORTER ATP-BINDING PROTEIN"/>
    <property type="match status" value="1"/>
</dbReference>
<dbReference type="PANTHER" id="PTHR43820">
    <property type="entry name" value="HIGH-AFFINITY BRANCHED-CHAIN AMINO ACID TRANSPORT ATP-BINDING PROTEIN LIVF"/>
    <property type="match status" value="1"/>
</dbReference>
<comment type="caution">
    <text evidence="7">The sequence shown here is derived from an EMBL/GenBank/DDBJ whole genome shotgun (WGS) entry which is preliminary data.</text>
</comment>
<protein>
    <submittedName>
        <fullName evidence="7">ABC transporter ATP-binding protein</fullName>
    </submittedName>
</protein>
<dbReference type="RefSeq" id="WP_188902676.1">
    <property type="nucleotide sequence ID" value="NZ_BMKS01000013.1"/>
</dbReference>
<keyword evidence="8" id="KW-1185">Reference proteome</keyword>
<keyword evidence="2" id="KW-0813">Transport</keyword>
<evidence type="ECO:0000256" key="5">
    <source>
        <dbReference type="ARBA" id="ARBA00022970"/>
    </source>
</evidence>
<proteinExistence type="inferred from homology"/>
<dbReference type="GO" id="GO:0015807">
    <property type="term" value="P:L-amino acid transport"/>
    <property type="evidence" value="ECO:0007669"/>
    <property type="project" value="TreeGrafter"/>
</dbReference>
<dbReference type="GO" id="GO:0005524">
    <property type="term" value="F:ATP binding"/>
    <property type="evidence" value="ECO:0007669"/>
    <property type="project" value="UniProtKB-KW"/>
</dbReference>
<comment type="similarity">
    <text evidence="1">Belongs to the ABC transporter superfamily.</text>
</comment>
<dbReference type="SMART" id="SM00382">
    <property type="entry name" value="AAA"/>
    <property type="match status" value="1"/>
</dbReference>
<keyword evidence="3" id="KW-0547">Nucleotide-binding</keyword>
<accession>A0A8J2ZE02</accession>
<keyword evidence="5" id="KW-0029">Amino-acid transport</keyword>
<name>A0A8J2ZE02_9PROT</name>